<dbReference type="InterPro" id="IPR039425">
    <property type="entry name" value="RNA_pol_sigma-70-like"/>
</dbReference>
<evidence type="ECO:0000256" key="2">
    <source>
        <dbReference type="ARBA" id="ARBA00023015"/>
    </source>
</evidence>
<name>A0A1I5YSL6_9FIRM</name>
<dbReference type="EMBL" id="FOXR01000062">
    <property type="protein sequence ID" value="SFQ47142.1"/>
    <property type="molecule type" value="Genomic_DNA"/>
</dbReference>
<dbReference type="GO" id="GO:0006352">
    <property type="term" value="P:DNA-templated transcription initiation"/>
    <property type="evidence" value="ECO:0007669"/>
    <property type="project" value="InterPro"/>
</dbReference>
<organism evidence="7 8">
    <name type="scientific">Caldicoprobacter faecalis</name>
    <dbReference type="NCBI Taxonomy" id="937334"/>
    <lineage>
        <taxon>Bacteria</taxon>
        <taxon>Bacillati</taxon>
        <taxon>Bacillota</taxon>
        <taxon>Clostridia</taxon>
        <taxon>Caldicoprobacterales</taxon>
        <taxon>Caldicoprobacteraceae</taxon>
        <taxon>Caldicoprobacter</taxon>
    </lineage>
</organism>
<dbReference type="SUPFAM" id="SSF88946">
    <property type="entry name" value="Sigma2 domain of RNA polymerase sigma factors"/>
    <property type="match status" value="1"/>
</dbReference>
<evidence type="ECO:0000313" key="8">
    <source>
        <dbReference type="Proteomes" id="UP000198577"/>
    </source>
</evidence>
<dbReference type="Pfam" id="PF08281">
    <property type="entry name" value="Sigma70_r4_2"/>
    <property type="match status" value="1"/>
</dbReference>
<dbReference type="Gene3D" id="1.10.10.10">
    <property type="entry name" value="Winged helix-like DNA-binding domain superfamily/Winged helix DNA-binding domain"/>
    <property type="match status" value="1"/>
</dbReference>
<dbReference type="SUPFAM" id="SSF88659">
    <property type="entry name" value="Sigma3 and sigma4 domains of RNA polymerase sigma factors"/>
    <property type="match status" value="1"/>
</dbReference>
<proteinExistence type="inferred from homology"/>
<dbReference type="NCBIfam" id="TIGR02937">
    <property type="entry name" value="sigma70-ECF"/>
    <property type="match status" value="1"/>
</dbReference>
<dbReference type="InterPro" id="IPR013324">
    <property type="entry name" value="RNA_pol_sigma_r3/r4-like"/>
</dbReference>
<evidence type="ECO:0000259" key="5">
    <source>
        <dbReference type="Pfam" id="PF04542"/>
    </source>
</evidence>
<dbReference type="PANTHER" id="PTHR43133">
    <property type="entry name" value="RNA POLYMERASE ECF-TYPE SIGMA FACTO"/>
    <property type="match status" value="1"/>
</dbReference>
<dbReference type="InterPro" id="IPR014284">
    <property type="entry name" value="RNA_pol_sigma-70_dom"/>
</dbReference>
<evidence type="ECO:0000256" key="4">
    <source>
        <dbReference type="ARBA" id="ARBA00023163"/>
    </source>
</evidence>
<dbReference type="GO" id="GO:0016987">
    <property type="term" value="F:sigma factor activity"/>
    <property type="evidence" value="ECO:0007669"/>
    <property type="project" value="UniProtKB-KW"/>
</dbReference>
<keyword evidence="2" id="KW-0805">Transcription regulation</keyword>
<dbReference type="AlphaFoldDB" id="A0A1I5YSL6"/>
<keyword evidence="4" id="KW-0804">Transcription</keyword>
<accession>A0A1I5YSL6</accession>
<evidence type="ECO:0000313" key="7">
    <source>
        <dbReference type="EMBL" id="SFQ47142.1"/>
    </source>
</evidence>
<reference evidence="7 8" key="1">
    <citation type="submission" date="2016-10" db="EMBL/GenBank/DDBJ databases">
        <authorList>
            <person name="de Groot N.N."/>
        </authorList>
    </citation>
    <scope>NUCLEOTIDE SEQUENCE [LARGE SCALE GENOMIC DNA]</scope>
    <source>
        <strain evidence="7 8">DSM 20678</strain>
    </source>
</reference>
<keyword evidence="3" id="KW-0731">Sigma factor</keyword>
<dbReference type="CDD" id="cd06171">
    <property type="entry name" value="Sigma70_r4"/>
    <property type="match status" value="1"/>
</dbReference>
<evidence type="ECO:0000259" key="6">
    <source>
        <dbReference type="Pfam" id="PF08281"/>
    </source>
</evidence>
<gene>
    <name evidence="7" type="ORF">SAMN05444406_1626</name>
</gene>
<dbReference type="InterPro" id="IPR013249">
    <property type="entry name" value="RNA_pol_sigma70_r4_t2"/>
</dbReference>
<feature type="domain" description="RNA polymerase sigma factor 70 region 4 type 2" evidence="6">
    <location>
        <begin position="113"/>
        <end position="165"/>
    </location>
</feature>
<sequence>MEKDVIARIKEGDKQAFEQLYNEYAEYAIRTAFAITKNSADASDAVQEALIRVYRNIIFYDEEKPFKPWFYRILVNECNRIMKRKSKVIPIDQYLDDHPMSSQRDDYKFEEYEELYAAIQGLKEINRIPIILKYLNNFSEKEIAEILDVNINTVKSRLFKGRERLKQVLLEIKEGRKRSGGKNF</sequence>
<dbReference type="InterPro" id="IPR013325">
    <property type="entry name" value="RNA_pol_sigma_r2"/>
</dbReference>
<dbReference type="Gene3D" id="1.10.1740.10">
    <property type="match status" value="1"/>
</dbReference>
<dbReference type="PANTHER" id="PTHR43133:SF51">
    <property type="entry name" value="RNA POLYMERASE SIGMA FACTOR"/>
    <property type="match status" value="1"/>
</dbReference>
<dbReference type="Proteomes" id="UP000198577">
    <property type="component" value="Unassembled WGS sequence"/>
</dbReference>
<dbReference type="InterPro" id="IPR007627">
    <property type="entry name" value="RNA_pol_sigma70_r2"/>
</dbReference>
<feature type="domain" description="RNA polymerase sigma-70 region 2" evidence="5">
    <location>
        <begin position="20"/>
        <end position="86"/>
    </location>
</feature>
<dbReference type="GO" id="GO:0003677">
    <property type="term" value="F:DNA binding"/>
    <property type="evidence" value="ECO:0007669"/>
    <property type="project" value="InterPro"/>
</dbReference>
<dbReference type="InterPro" id="IPR036388">
    <property type="entry name" value="WH-like_DNA-bd_sf"/>
</dbReference>
<evidence type="ECO:0000256" key="3">
    <source>
        <dbReference type="ARBA" id="ARBA00023082"/>
    </source>
</evidence>
<dbReference type="OrthoDB" id="9782703at2"/>
<keyword evidence="8" id="KW-1185">Reference proteome</keyword>
<dbReference type="Pfam" id="PF04542">
    <property type="entry name" value="Sigma70_r2"/>
    <property type="match status" value="1"/>
</dbReference>
<dbReference type="RefSeq" id="WP_092282881.1">
    <property type="nucleotide sequence ID" value="NZ_FOXR01000062.1"/>
</dbReference>
<protein>
    <submittedName>
        <fullName evidence="7">RNA polymerase sigma-70 factor, ECF subfamily</fullName>
    </submittedName>
</protein>
<comment type="similarity">
    <text evidence="1">Belongs to the sigma-70 factor family. ECF subfamily.</text>
</comment>
<evidence type="ECO:0000256" key="1">
    <source>
        <dbReference type="ARBA" id="ARBA00010641"/>
    </source>
</evidence>
<dbReference type="STRING" id="937334.SAMN05444406_1626"/>